<feature type="region of interest" description="Disordered" evidence="1">
    <location>
        <begin position="1"/>
        <end position="50"/>
    </location>
</feature>
<dbReference type="EMBL" id="CADCUE010000206">
    <property type="protein sequence ID" value="CAA9349029.1"/>
    <property type="molecule type" value="Genomic_DNA"/>
</dbReference>
<name>A0A6J4M418_9ACTN</name>
<evidence type="ECO:0000313" key="2">
    <source>
        <dbReference type="EMBL" id="CAA9349029.1"/>
    </source>
</evidence>
<feature type="non-terminal residue" evidence="2">
    <location>
        <position position="50"/>
    </location>
</feature>
<evidence type="ECO:0000256" key="1">
    <source>
        <dbReference type="SAM" id="MobiDB-lite"/>
    </source>
</evidence>
<dbReference type="AlphaFoldDB" id="A0A6J4M418"/>
<reference evidence="2" key="1">
    <citation type="submission" date="2020-02" db="EMBL/GenBank/DDBJ databases">
        <authorList>
            <person name="Meier V. D."/>
        </authorList>
    </citation>
    <scope>NUCLEOTIDE SEQUENCE</scope>
    <source>
        <strain evidence="2">AVDCRST_MAG16</strain>
    </source>
</reference>
<feature type="non-terminal residue" evidence="2">
    <location>
        <position position="1"/>
    </location>
</feature>
<proteinExistence type="predicted"/>
<organism evidence="2">
    <name type="scientific">uncultured Frankineae bacterium</name>
    <dbReference type="NCBI Taxonomy" id="437475"/>
    <lineage>
        <taxon>Bacteria</taxon>
        <taxon>Bacillati</taxon>
        <taxon>Actinomycetota</taxon>
        <taxon>Actinomycetes</taxon>
        <taxon>Frankiales</taxon>
        <taxon>environmental samples</taxon>
    </lineage>
</organism>
<feature type="compositionally biased region" description="Basic and acidic residues" evidence="1">
    <location>
        <begin position="26"/>
        <end position="37"/>
    </location>
</feature>
<accession>A0A6J4M418</accession>
<gene>
    <name evidence="2" type="ORF">AVDCRST_MAG16-2222</name>
</gene>
<protein>
    <submittedName>
        <fullName evidence="2">Uncharacterized protein</fullName>
    </submittedName>
</protein>
<sequence length="50" mass="5546">DRAAEHARALRPQHPAARHPAARGRTAAEARPDDARRLLPRNPLDTECTL</sequence>